<reference evidence="2" key="1">
    <citation type="submission" date="2019-02" db="EMBL/GenBank/DDBJ databases">
        <authorList>
            <person name="Li S.-H."/>
        </authorList>
    </citation>
    <scope>NUCLEOTIDE SEQUENCE</scope>
    <source>
        <strain evidence="2">IMCC11814</strain>
    </source>
</reference>
<dbReference type="RefSeq" id="WP_279248721.1">
    <property type="nucleotide sequence ID" value="NZ_SHNO01000001.1"/>
</dbReference>
<dbReference type="InterPro" id="IPR017853">
    <property type="entry name" value="GH"/>
</dbReference>
<evidence type="ECO:0008006" key="4">
    <source>
        <dbReference type="Google" id="ProtNLM"/>
    </source>
</evidence>
<keyword evidence="3" id="KW-1185">Reference proteome</keyword>
<dbReference type="EMBL" id="SHNO01000001">
    <property type="protein sequence ID" value="MCX2976983.1"/>
    <property type="molecule type" value="Genomic_DNA"/>
</dbReference>
<dbReference type="SUPFAM" id="SSF51445">
    <property type="entry name" value="(Trans)glycosidases"/>
    <property type="match status" value="1"/>
</dbReference>
<sequence>MKRVVSLLLLIVSTACSHPLEIVGDGDIQSSTDQHNCLLEEQPCANYVFGNYTVTYTAQPRTGWFFSQWEGCGTQHPECSLDISGSLVNQFLGQTMPALKAVFAQTPPAENILISLDVNNTEARPFGDLFRSVNLDAGKQLNDAADIDRISQLMCTDSSTCAPGAIRYWDKVQFGRFILEQPLKNRHEIAALHSRGFSMFWSIMGVPAFLRESCSSCVVTSGSDTYHILREMNVAADDPKNPTGEPIACSCTDSDNWWAGPPTVDSVAGVSWLNYLDLTVSDLLLEFDSTDPKLRIGLWNEPDQIWWKTSQNAFVNMWCNSTAQIRDTLGTASPVLLGGPDVSSWEHGITPADSPVLRQIQETCGATGNFDFLVYHNYSKPAQALLQSSVSEVRSWGLDDELIVDVGEYAAALRGADDTTGCDLSAIASSDGEVPVPTGEDSSAVLCDHRGAAEEVASAAAMAAQDHGRLYRFEVWDWGTIDMVNTRMGLLTINNLPKPAATSFWMLSQLQGERIAVINQLDGAFPFHLLASREGDEMVVVVASQNQTVTEQFIRGLLSGGLSYQEDVAPLLSSCTAFESEDPESQIAALAAQGTTAQQLMDDCPGLDPALAQSLENALAYAAPRVGHVGETFQLTIDAPGWQGPVTRHRLDAYRNTFAETYRRWPAADFAEPGFDFAAEENYLWHYMTEPLDELDVIGGEVAIEVRPNSVTLLRGVIHSD</sequence>
<comment type="caution">
    <text evidence="2">The sequence shown here is derived from an EMBL/GenBank/DDBJ whole genome shotgun (WGS) entry which is preliminary data.</text>
</comment>
<keyword evidence="1" id="KW-0732">Signal</keyword>
<protein>
    <recommendedName>
        <fullName evidence="4">Bacterial repeat domain-containing protein</fullName>
    </recommendedName>
</protein>
<dbReference type="Gene3D" id="3.20.20.80">
    <property type="entry name" value="Glycosidases"/>
    <property type="match status" value="1"/>
</dbReference>
<gene>
    <name evidence="2" type="ORF">EYC82_06410</name>
</gene>
<organism evidence="2 3">
    <name type="scientific">Candidatus Marimicrobium litorale</name>
    <dbReference type="NCBI Taxonomy" id="2518991"/>
    <lineage>
        <taxon>Bacteria</taxon>
        <taxon>Pseudomonadati</taxon>
        <taxon>Pseudomonadota</taxon>
        <taxon>Gammaproteobacteria</taxon>
        <taxon>Cellvibrionales</taxon>
        <taxon>Halieaceae</taxon>
        <taxon>Marimicrobium</taxon>
    </lineage>
</organism>
<evidence type="ECO:0000256" key="1">
    <source>
        <dbReference type="SAM" id="SignalP"/>
    </source>
</evidence>
<feature type="chain" id="PRO_5045724997" description="Bacterial repeat domain-containing protein" evidence="1">
    <location>
        <begin position="18"/>
        <end position="721"/>
    </location>
</feature>
<evidence type="ECO:0000313" key="2">
    <source>
        <dbReference type="EMBL" id="MCX2976983.1"/>
    </source>
</evidence>
<feature type="signal peptide" evidence="1">
    <location>
        <begin position="1"/>
        <end position="17"/>
    </location>
</feature>
<proteinExistence type="predicted"/>
<name>A0ABT3T411_9GAMM</name>
<dbReference type="PROSITE" id="PS51257">
    <property type="entry name" value="PROKAR_LIPOPROTEIN"/>
    <property type="match status" value="1"/>
</dbReference>
<accession>A0ABT3T411</accession>
<evidence type="ECO:0000313" key="3">
    <source>
        <dbReference type="Proteomes" id="UP001143304"/>
    </source>
</evidence>
<dbReference type="Proteomes" id="UP001143304">
    <property type="component" value="Unassembled WGS sequence"/>
</dbReference>